<dbReference type="PATRIC" id="fig|1121326.3.peg.1656"/>
<evidence type="ECO:0000313" key="10">
    <source>
        <dbReference type="EMBL" id="KZL91874.1"/>
    </source>
</evidence>
<keyword evidence="3 9" id="KW-0540">Nuclease</keyword>
<dbReference type="NCBIfam" id="TIGR01573">
    <property type="entry name" value="cas2"/>
    <property type="match status" value="1"/>
</dbReference>
<comment type="caution">
    <text evidence="10">The sequence shown here is derived from an EMBL/GenBank/DDBJ whole genome shotgun (WGS) entry which is preliminary data.</text>
</comment>
<keyword evidence="4 9" id="KW-0479">Metal-binding</keyword>
<dbReference type="InterPro" id="IPR019199">
    <property type="entry name" value="Virulence_VapD/CRISPR_Cas2"/>
</dbReference>
<dbReference type="Pfam" id="PF09827">
    <property type="entry name" value="CRISPR_Cas2"/>
    <property type="match status" value="1"/>
</dbReference>
<feature type="binding site" evidence="9">
    <location>
        <position position="8"/>
    </location>
    <ligand>
        <name>Mg(2+)</name>
        <dbReference type="ChEBI" id="CHEBI:18420"/>
        <note>catalytic</note>
    </ligand>
</feature>
<dbReference type="RefSeq" id="WP_066620759.1">
    <property type="nucleotide sequence ID" value="NZ_FQXL01000022.1"/>
</dbReference>
<dbReference type="STRING" id="1121326.CLMAG_16800"/>
<evidence type="ECO:0000256" key="1">
    <source>
        <dbReference type="ARBA" id="ARBA00001946"/>
    </source>
</evidence>
<keyword evidence="8 9" id="KW-0051">Antiviral defense</keyword>
<evidence type="ECO:0000256" key="7">
    <source>
        <dbReference type="ARBA" id="ARBA00022842"/>
    </source>
</evidence>
<dbReference type="GO" id="GO:0016787">
    <property type="term" value="F:hydrolase activity"/>
    <property type="evidence" value="ECO:0007669"/>
    <property type="project" value="UniProtKB-KW"/>
</dbReference>
<keyword evidence="7 9" id="KW-0460">Magnesium</keyword>
<comment type="function">
    <text evidence="9">CRISPR (clustered regularly interspaced short palindromic repeat), is an adaptive immune system that provides protection against mobile genetic elements (viruses, transposable elements and conjugative plasmids). CRISPR clusters contain sequences complementary to antecedent mobile elements and target invading nucleic acids. CRISPR clusters are transcribed and processed into CRISPR RNA (crRNA). Functions as a ssRNA-specific endoribonuclease. Involved in the integration of spacer DNA into the CRISPR cassette.</text>
</comment>
<dbReference type="OrthoDB" id="279819at2"/>
<accession>A0A162SU92</accession>
<keyword evidence="11" id="KW-1185">Reference proteome</keyword>
<dbReference type="Gene3D" id="3.30.70.240">
    <property type="match status" value="1"/>
</dbReference>
<dbReference type="GO" id="GO:0043571">
    <property type="term" value="P:maintenance of CRISPR repeat elements"/>
    <property type="evidence" value="ECO:0007669"/>
    <property type="project" value="UniProtKB-UniRule"/>
</dbReference>
<sequence length="87" mass="10271">MFVVVTYDVGEKRVNRVRKKLKMYLTWTQNSVFEGEITEAKLKKCLAELDAMLIKCEDSLYIYRVKNSNNIKKDILGELKNYDDLFV</sequence>
<evidence type="ECO:0000256" key="3">
    <source>
        <dbReference type="ARBA" id="ARBA00022722"/>
    </source>
</evidence>
<comment type="similarity">
    <text evidence="2 9">Belongs to the CRISPR-associated endoribonuclease Cas2 protein family.</text>
</comment>
<evidence type="ECO:0000256" key="8">
    <source>
        <dbReference type="ARBA" id="ARBA00023118"/>
    </source>
</evidence>
<dbReference type="CDD" id="cd09725">
    <property type="entry name" value="Cas2_I_II_III"/>
    <property type="match status" value="1"/>
</dbReference>
<evidence type="ECO:0000256" key="6">
    <source>
        <dbReference type="ARBA" id="ARBA00022801"/>
    </source>
</evidence>
<comment type="cofactor">
    <cofactor evidence="1 9">
        <name>Mg(2+)</name>
        <dbReference type="ChEBI" id="CHEBI:18420"/>
    </cofactor>
</comment>
<dbReference type="PANTHER" id="PTHR34405:SF1">
    <property type="entry name" value="CRISPR-ASSOCIATED ENDORIBONUCLEASE CAS2"/>
    <property type="match status" value="1"/>
</dbReference>
<evidence type="ECO:0000256" key="9">
    <source>
        <dbReference type="HAMAP-Rule" id="MF_01471"/>
    </source>
</evidence>
<dbReference type="EMBL" id="LWAE01000002">
    <property type="protein sequence ID" value="KZL91874.1"/>
    <property type="molecule type" value="Genomic_DNA"/>
</dbReference>
<gene>
    <name evidence="9 10" type="primary">cas2</name>
    <name evidence="10" type="ORF">CLMAG_16800</name>
</gene>
<comment type="subunit">
    <text evidence="9">Homodimer, forms a heterotetramer with a Cas1 homodimer.</text>
</comment>
<evidence type="ECO:0000256" key="4">
    <source>
        <dbReference type="ARBA" id="ARBA00022723"/>
    </source>
</evidence>
<dbReference type="AlphaFoldDB" id="A0A162SU92"/>
<evidence type="ECO:0000313" key="11">
    <source>
        <dbReference type="Proteomes" id="UP000076603"/>
    </source>
</evidence>
<keyword evidence="5 9" id="KW-0255">Endonuclease</keyword>
<dbReference type="InterPro" id="IPR021127">
    <property type="entry name" value="CRISPR_associated_Cas2"/>
</dbReference>
<proteinExistence type="inferred from homology"/>
<name>A0A162SU92_9CLOT</name>
<dbReference type="HAMAP" id="MF_01471">
    <property type="entry name" value="Cas2"/>
    <property type="match status" value="1"/>
</dbReference>
<dbReference type="GO" id="GO:0004521">
    <property type="term" value="F:RNA endonuclease activity"/>
    <property type="evidence" value="ECO:0007669"/>
    <property type="project" value="InterPro"/>
</dbReference>
<dbReference type="PANTHER" id="PTHR34405">
    <property type="entry name" value="CRISPR-ASSOCIATED ENDORIBONUCLEASE CAS2"/>
    <property type="match status" value="1"/>
</dbReference>
<reference evidence="10 11" key="1">
    <citation type="submission" date="2016-04" db="EMBL/GenBank/DDBJ databases">
        <title>Genome sequence of Clostridium magnum DSM 2767.</title>
        <authorList>
            <person name="Poehlein A."/>
            <person name="Uhlig R."/>
            <person name="Fischer R."/>
            <person name="Bahl H."/>
            <person name="Daniel R."/>
        </authorList>
    </citation>
    <scope>NUCLEOTIDE SEQUENCE [LARGE SCALE GENOMIC DNA]</scope>
    <source>
        <strain evidence="10 11">DSM 2767</strain>
    </source>
</reference>
<evidence type="ECO:0000256" key="2">
    <source>
        <dbReference type="ARBA" id="ARBA00009959"/>
    </source>
</evidence>
<dbReference type="Proteomes" id="UP000076603">
    <property type="component" value="Unassembled WGS sequence"/>
</dbReference>
<protein>
    <recommendedName>
        <fullName evidence="9">CRISPR-associated endoribonuclease Cas2</fullName>
        <ecNumber evidence="9">3.1.-.-</ecNumber>
    </recommendedName>
</protein>
<evidence type="ECO:0000256" key="5">
    <source>
        <dbReference type="ARBA" id="ARBA00022759"/>
    </source>
</evidence>
<dbReference type="GO" id="GO:0046872">
    <property type="term" value="F:metal ion binding"/>
    <property type="evidence" value="ECO:0007669"/>
    <property type="project" value="UniProtKB-UniRule"/>
</dbReference>
<dbReference type="SUPFAM" id="SSF143430">
    <property type="entry name" value="TTP0101/SSO1404-like"/>
    <property type="match status" value="1"/>
</dbReference>
<keyword evidence="6 9" id="KW-0378">Hydrolase</keyword>
<dbReference type="GO" id="GO:0051607">
    <property type="term" value="P:defense response to virus"/>
    <property type="evidence" value="ECO:0007669"/>
    <property type="project" value="UniProtKB-UniRule"/>
</dbReference>
<organism evidence="10 11">
    <name type="scientific">Clostridium magnum DSM 2767</name>
    <dbReference type="NCBI Taxonomy" id="1121326"/>
    <lineage>
        <taxon>Bacteria</taxon>
        <taxon>Bacillati</taxon>
        <taxon>Bacillota</taxon>
        <taxon>Clostridia</taxon>
        <taxon>Eubacteriales</taxon>
        <taxon>Clostridiaceae</taxon>
        <taxon>Clostridium</taxon>
    </lineage>
</organism>
<dbReference type="EC" id="3.1.-.-" evidence="9"/>